<dbReference type="Gene3D" id="2.60.120.10">
    <property type="entry name" value="Jelly Rolls"/>
    <property type="match status" value="1"/>
</dbReference>
<dbReference type="OrthoDB" id="667966at2"/>
<dbReference type="SMART" id="SM00419">
    <property type="entry name" value="HTH_CRP"/>
    <property type="match status" value="1"/>
</dbReference>
<accession>A0A085U0D5</accession>
<dbReference type="PANTHER" id="PTHR24567:SF26">
    <property type="entry name" value="REGULATORY PROTEIN YEIL"/>
    <property type="match status" value="1"/>
</dbReference>
<comment type="caution">
    <text evidence="6">The sequence shown here is derived from an EMBL/GenBank/DDBJ whole genome shotgun (WGS) entry which is preliminary data.</text>
</comment>
<evidence type="ECO:0000256" key="1">
    <source>
        <dbReference type="ARBA" id="ARBA00023015"/>
    </source>
</evidence>
<name>A0A085U0D5_9RHOB</name>
<dbReference type="PROSITE" id="PS50042">
    <property type="entry name" value="CNMP_BINDING_3"/>
    <property type="match status" value="1"/>
</dbReference>
<dbReference type="RefSeq" id="WP_051855294.1">
    <property type="nucleotide sequence ID" value="NZ_AQRC01000002.1"/>
</dbReference>
<evidence type="ECO:0000259" key="4">
    <source>
        <dbReference type="PROSITE" id="PS50042"/>
    </source>
</evidence>
<dbReference type="PANTHER" id="PTHR24567">
    <property type="entry name" value="CRP FAMILY TRANSCRIPTIONAL REGULATORY PROTEIN"/>
    <property type="match status" value="1"/>
</dbReference>
<sequence>MRKTQRFPDSRGTGSRGEFPERLQRVFDALSPGQRSALAKLWKTRALKAGDILWREGESSEDLGFLRDGVLALVKTLRDGQRHIVGLRVPPAMVGDASGGEEAFAVEALSDATLVTCNRAAFEEILSRSAEASDLFMQITLDDIEAAREWNLVLSAPKAAQRVAAFLAILCRSETGDAVPIRLAITIRRKDLAQYLGMRQESLSRAFHDLEARGIIRLRSPSEFDVIDRAGVFGIAGDVVTRDL</sequence>
<dbReference type="InterPro" id="IPR000595">
    <property type="entry name" value="cNMP-bd_dom"/>
</dbReference>
<protein>
    <recommendedName>
        <fullName evidence="8">Crp/Fnr family transcriptional regulator</fullName>
    </recommendedName>
</protein>
<dbReference type="CDD" id="cd00038">
    <property type="entry name" value="CAP_ED"/>
    <property type="match status" value="1"/>
</dbReference>
<dbReference type="GO" id="GO:0003700">
    <property type="term" value="F:DNA-binding transcription factor activity"/>
    <property type="evidence" value="ECO:0007669"/>
    <property type="project" value="TreeGrafter"/>
</dbReference>
<dbReference type="InterPro" id="IPR012318">
    <property type="entry name" value="HTH_CRP"/>
</dbReference>
<dbReference type="GO" id="GO:0003677">
    <property type="term" value="F:DNA binding"/>
    <property type="evidence" value="ECO:0007669"/>
    <property type="project" value="UniProtKB-KW"/>
</dbReference>
<keyword evidence="2" id="KW-0238">DNA-binding</keyword>
<dbReference type="SUPFAM" id="SSF51206">
    <property type="entry name" value="cAMP-binding domain-like"/>
    <property type="match status" value="1"/>
</dbReference>
<dbReference type="AlphaFoldDB" id="A0A085U0D5"/>
<keyword evidence="1" id="KW-0805">Transcription regulation</keyword>
<dbReference type="Proteomes" id="UP000028607">
    <property type="component" value="Unassembled WGS sequence"/>
</dbReference>
<feature type="domain" description="HTH crp-type" evidence="5">
    <location>
        <begin position="157"/>
        <end position="230"/>
    </location>
</feature>
<gene>
    <name evidence="6" type="ORF">DW2_03949</name>
</gene>
<keyword evidence="3" id="KW-0804">Transcription</keyword>
<keyword evidence="7" id="KW-1185">Reference proteome</keyword>
<evidence type="ECO:0000256" key="2">
    <source>
        <dbReference type="ARBA" id="ARBA00023125"/>
    </source>
</evidence>
<dbReference type="InterPro" id="IPR036388">
    <property type="entry name" value="WH-like_DNA-bd_sf"/>
</dbReference>
<dbReference type="Pfam" id="PF13545">
    <property type="entry name" value="HTH_Crp_2"/>
    <property type="match status" value="1"/>
</dbReference>
<dbReference type="SMART" id="SM00100">
    <property type="entry name" value="cNMP"/>
    <property type="match status" value="1"/>
</dbReference>
<dbReference type="STRING" id="1317124.DW2_03949"/>
<dbReference type="InterPro" id="IPR036390">
    <property type="entry name" value="WH_DNA-bd_sf"/>
</dbReference>
<reference evidence="7" key="1">
    <citation type="submission" date="2013-04" db="EMBL/GenBank/DDBJ databases">
        <title>Thioclava sp. 13D2W-2 Genome Sequencing.</title>
        <authorList>
            <person name="Lai Q."/>
            <person name="Li G."/>
            <person name="Shao Z."/>
        </authorList>
    </citation>
    <scope>NUCLEOTIDE SEQUENCE [LARGE SCALE GENOMIC DNA]</scope>
    <source>
        <strain evidence="7">13D2W-2</strain>
    </source>
</reference>
<dbReference type="InterPro" id="IPR014710">
    <property type="entry name" value="RmlC-like_jellyroll"/>
</dbReference>
<dbReference type="InterPro" id="IPR050397">
    <property type="entry name" value="Env_Response_Regulators"/>
</dbReference>
<evidence type="ECO:0000313" key="7">
    <source>
        <dbReference type="Proteomes" id="UP000028607"/>
    </source>
</evidence>
<reference evidence="6 7" key="2">
    <citation type="journal article" date="2015" name="Antonie Van Leeuwenhoek">
        <title>Thioclava indica sp. nov., isolated from surface seawater of the Indian Ocean.</title>
        <authorList>
            <person name="Liu Y."/>
            <person name="Lai Q."/>
            <person name="Du J."/>
            <person name="Xu H."/>
            <person name="Jiang L."/>
            <person name="Shao Z."/>
        </authorList>
    </citation>
    <scope>NUCLEOTIDE SEQUENCE [LARGE SCALE GENOMIC DNA]</scope>
    <source>
        <strain evidence="6 7">13D2W-2</strain>
    </source>
</reference>
<proteinExistence type="predicted"/>
<feature type="domain" description="Cyclic nucleotide-binding" evidence="4">
    <location>
        <begin position="26"/>
        <end position="131"/>
    </location>
</feature>
<dbReference type="InterPro" id="IPR018490">
    <property type="entry name" value="cNMP-bd_dom_sf"/>
</dbReference>
<dbReference type="SUPFAM" id="SSF46785">
    <property type="entry name" value="Winged helix' DNA-binding domain"/>
    <property type="match status" value="1"/>
</dbReference>
<evidence type="ECO:0000313" key="6">
    <source>
        <dbReference type="EMBL" id="KFE36432.1"/>
    </source>
</evidence>
<dbReference type="Gene3D" id="1.10.10.10">
    <property type="entry name" value="Winged helix-like DNA-binding domain superfamily/Winged helix DNA-binding domain"/>
    <property type="match status" value="1"/>
</dbReference>
<organism evidence="6 7">
    <name type="scientific">Thioclava atlantica</name>
    <dbReference type="NCBI Taxonomy" id="1317124"/>
    <lineage>
        <taxon>Bacteria</taxon>
        <taxon>Pseudomonadati</taxon>
        <taxon>Pseudomonadota</taxon>
        <taxon>Alphaproteobacteria</taxon>
        <taxon>Rhodobacterales</taxon>
        <taxon>Paracoccaceae</taxon>
        <taxon>Thioclava</taxon>
    </lineage>
</organism>
<dbReference type="PATRIC" id="fig|1317124.6.peg.801"/>
<dbReference type="EMBL" id="AQRC01000002">
    <property type="protein sequence ID" value="KFE36432.1"/>
    <property type="molecule type" value="Genomic_DNA"/>
</dbReference>
<evidence type="ECO:0008006" key="8">
    <source>
        <dbReference type="Google" id="ProtNLM"/>
    </source>
</evidence>
<evidence type="ECO:0000256" key="3">
    <source>
        <dbReference type="ARBA" id="ARBA00023163"/>
    </source>
</evidence>
<dbReference type="GO" id="GO:0005829">
    <property type="term" value="C:cytosol"/>
    <property type="evidence" value="ECO:0007669"/>
    <property type="project" value="TreeGrafter"/>
</dbReference>
<dbReference type="Pfam" id="PF00027">
    <property type="entry name" value="cNMP_binding"/>
    <property type="match status" value="1"/>
</dbReference>
<dbReference type="eggNOG" id="COG0664">
    <property type="taxonomic scope" value="Bacteria"/>
</dbReference>
<evidence type="ECO:0000259" key="5">
    <source>
        <dbReference type="PROSITE" id="PS51063"/>
    </source>
</evidence>
<dbReference type="PROSITE" id="PS51063">
    <property type="entry name" value="HTH_CRP_2"/>
    <property type="match status" value="1"/>
</dbReference>